<evidence type="ECO:0000256" key="8">
    <source>
        <dbReference type="ARBA" id="ARBA00023136"/>
    </source>
</evidence>
<dbReference type="GO" id="GO:0043001">
    <property type="term" value="P:Golgi to plasma membrane protein transport"/>
    <property type="evidence" value="ECO:0007669"/>
    <property type="project" value="TreeGrafter"/>
</dbReference>
<dbReference type="Proteomes" id="UP000267821">
    <property type="component" value="Unassembled WGS sequence"/>
</dbReference>
<name>A0A3N4LTS3_9PEZI</name>
<dbReference type="EMBL" id="ML121559">
    <property type="protein sequence ID" value="RPB21415.1"/>
    <property type="molecule type" value="Genomic_DNA"/>
</dbReference>
<protein>
    <recommendedName>
        <fullName evidence="12">Integral membrane protein</fullName>
    </recommendedName>
</protein>
<feature type="transmembrane region" description="Helical" evidence="9">
    <location>
        <begin position="124"/>
        <end position="145"/>
    </location>
</feature>
<evidence type="ECO:0000256" key="3">
    <source>
        <dbReference type="ARBA" id="ARBA00022448"/>
    </source>
</evidence>
<evidence type="ECO:0000256" key="9">
    <source>
        <dbReference type="SAM" id="Phobius"/>
    </source>
</evidence>
<evidence type="ECO:0000256" key="7">
    <source>
        <dbReference type="ARBA" id="ARBA00023034"/>
    </source>
</evidence>
<evidence type="ECO:0000256" key="4">
    <source>
        <dbReference type="ARBA" id="ARBA00022692"/>
    </source>
</evidence>
<evidence type="ECO:0000256" key="6">
    <source>
        <dbReference type="ARBA" id="ARBA00022989"/>
    </source>
</evidence>
<organism evidence="10 11">
    <name type="scientific">Terfezia boudieri ATCC MYA-4762</name>
    <dbReference type="NCBI Taxonomy" id="1051890"/>
    <lineage>
        <taxon>Eukaryota</taxon>
        <taxon>Fungi</taxon>
        <taxon>Dikarya</taxon>
        <taxon>Ascomycota</taxon>
        <taxon>Pezizomycotina</taxon>
        <taxon>Pezizomycetes</taxon>
        <taxon>Pezizales</taxon>
        <taxon>Pezizaceae</taxon>
        <taxon>Terfezia</taxon>
    </lineage>
</organism>
<dbReference type="AlphaFoldDB" id="A0A3N4LTS3"/>
<evidence type="ECO:0000256" key="2">
    <source>
        <dbReference type="ARBA" id="ARBA00008160"/>
    </source>
</evidence>
<dbReference type="GO" id="GO:0006895">
    <property type="term" value="P:Golgi to endosome transport"/>
    <property type="evidence" value="ECO:0007669"/>
    <property type="project" value="TreeGrafter"/>
</dbReference>
<evidence type="ECO:0000313" key="11">
    <source>
        <dbReference type="Proteomes" id="UP000267821"/>
    </source>
</evidence>
<evidence type="ECO:0000256" key="5">
    <source>
        <dbReference type="ARBA" id="ARBA00022927"/>
    </source>
</evidence>
<evidence type="ECO:0008006" key="12">
    <source>
        <dbReference type="Google" id="ProtNLM"/>
    </source>
</evidence>
<dbReference type="PANTHER" id="PTHR12952">
    <property type="entry name" value="SYS1"/>
    <property type="match status" value="1"/>
</dbReference>
<keyword evidence="4 9" id="KW-0812">Transmembrane</keyword>
<sequence length="179" mass="18853">MAKRRTPIRTRAPNSLAPLRILKQIAILQTVFYLSATLLIVFTVLVAGYTFSAGMVLGSSTTVRGDTALGLTMGLLWLLSGLVVVLTMTLVLARSKLVLDFALTLHFLHILTTSIYQGGVPREIGWWGLQGLSAVGMVVLGGWACRWRELRPISIAVPGGTKDGGGGGTGGSGGSGMRS</sequence>
<dbReference type="InterPro" id="IPR019185">
    <property type="entry name" value="Integral_membrane_SYS1-rel"/>
</dbReference>
<dbReference type="STRING" id="1051890.A0A3N4LTS3"/>
<dbReference type="GO" id="GO:0000139">
    <property type="term" value="C:Golgi membrane"/>
    <property type="evidence" value="ECO:0007669"/>
    <property type="project" value="UniProtKB-SubCell"/>
</dbReference>
<keyword evidence="8 9" id="KW-0472">Membrane</keyword>
<dbReference type="PANTHER" id="PTHR12952:SF0">
    <property type="entry name" value="PROTEIN SYS1 HOMOLOG"/>
    <property type="match status" value="1"/>
</dbReference>
<dbReference type="GO" id="GO:0034067">
    <property type="term" value="P:protein localization to Golgi apparatus"/>
    <property type="evidence" value="ECO:0007669"/>
    <property type="project" value="TreeGrafter"/>
</dbReference>
<reference evidence="10 11" key="1">
    <citation type="journal article" date="2018" name="Nat. Ecol. Evol.">
        <title>Pezizomycetes genomes reveal the molecular basis of ectomycorrhizal truffle lifestyle.</title>
        <authorList>
            <person name="Murat C."/>
            <person name="Payen T."/>
            <person name="Noel B."/>
            <person name="Kuo A."/>
            <person name="Morin E."/>
            <person name="Chen J."/>
            <person name="Kohler A."/>
            <person name="Krizsan K."/>
            <person name="Balestrini R."/>
            <person name="Da Silva C."/>
            <person name="Montanini B."/>
            <person name="Hainaut M."/>
            <person name="Levati E."/>
            <person name="Barry K.W."/>
            <person name="Belfiori B."/>
            <person name="Cichocki N."/>
            <person name="Clum A."/>
            <person name="Dockter R.B."/>
            <person name="Fauchery L."/>
            <person name="Guy J."/>
            <person name="Iotti M."/>
            <person name="Le Tacon F."/>
            <person name="Lindquist E.A."/>
            <person name="Lipzen A."/>
            <person name="Malagnac F."/>
            <person name="Mello A."/>
            <person name="Molinier V."/>
            <person name="Miyauchi S."/>
            <person name="Poulain J."/>
            <person name="Riccioni C."/>
            <person name="Rubini A."/>
            <person name="Sitrit Y."/>
            <person name="Splivallo R."/>
            <person name="Traeger S."/>
            <person name="Wang M."/>
            <person name="Zifcakova L."/>
            <person name="Wipf D."/>
            <person name="Zambonelli A."/>
            <person name="Paolocci F."/>
            <person name="Nowrousian M."/>
            <person name="Ottonello S."/>
            <person name="Baldrian P."/>
            <person name="Spatafora J.W."/>
            <person name="Henrissat B."/>
            <person name="Nagy L.G."/>
            <person name="Aury J.M."/>
            <person name="Wincker P."/>
            <person name="Grigoriev I.V."/>
            <person name="Bonfante P."/>
            <person name="Martin F.M."/>
        </authorList>
    </citation>
    <scope>NUCLEOTIDE SEQUENCE [LARGE SCALE GENOMIC DNA]</scope>
    <source>
        <strain evidence="10 11">ATCC MYA-4762</strain>
    </source>
</reference>
<dbReference type="GO" id="GO:0005802">
    <property type="term" value="C:trans-Golgi network"/>
    <property type="evidence" value="ECO:0007669"/>
    <property type="project" value="TreeGrafter"/>
</dbReference>
<accession>A0A3N4LTS3</accession>
<keyword evidence="7" id="KW-0333">Golgi apparatus</keyword>
<feature type="transmembrane region" description="Helical" evidence="9">
    <location>
        <begin position="21"/>
        <end position="49"/>
    </location>
</feature>
<dbReference type="InParanoid" id="A0A3N4LTS3"/>
<comment type="subcellular location">
    <subcellularLocation>
        <location evidence="1">Golgi apparatus membrane</location>
        <topology evidence="1">Multi-pass membrane protein</topology>
    </subcellularLocation>
</comment>
<dbReference type="OrthoDB" id="542931at2759"/>
<dbReference type="GO" id="GO:0005829">
    <property type="term" value="C:cytosol"/>
    <property type="evidence" value="ECO:0007669"/>
    <property type="project" value="GOC"/>
</dbReference>
<comment type="similarity">
    <text evidence="2">Belongs to the SYS1 family.</text>
</comment>
<dbReference type="Pfam" id="PF09801">
    <property type="entry name" value="SYS1"/>
    <property type="match status" value="1"/>
</dbReference>
<dbReference type="FunCoup" id="A0A3N4LTS3">
    <property type="interactions" value="240"/>
</dbReference>
<evidence type="ECO:0000256" key="1">
    <source>
        <dbReference type="ARBA" id="ARBA00004653"/>
    </source>
</evidence>
<keyword evidence="11" id="KW-1185">Reference proteome</keyword>
<proteinExistence type="inferred from homology"/>
<feature type="transmembrane region" description="Helical" evidence="9">
    <location>
        <begin position="98"/>
        <end position="118"/>
    </location>
</feature>
<keyword evidence="6 9" id="KW-1133">Transmembrane helix</keyword>
<keyword evidence="5" id="KW-0653">Protein transport</keyword>
<gene>
    <name evidence="10" type="ORF">L211DRAFT_790408</name>
</gene>
<feature type="transmembrane region" description="Helical" evidence="9">
    <location>
        <begin position="69"/>
        <end position="91"/>
    </location>
</feature>
<evidence type="ECO:0000313" key="10">
    <source>
        <dbReference type="EMBL" id="RPB21415.1"/>
    </source>
</evidence>
<keyword evidence="3" id="KW-0813">Transport</keyword>